<dbReference type="EMBL" id="CM055108">
    <property type="protein sequence ID" value="KAJ7525376.1"/>
    <property type="molecule type" value="Genomic_DNA"/>
</dbReference>
<organism evidence="1 2">
    <name type="scientific">Diphasiastrum complanatum</name>
    <name type="common">Issler's clubmoss</name>
    <name type="synonym">Lycopodium complanatum</name>
    <dbReference type="NCBI Taxonomy" id="34168"/>
    <lineage>
        <taxon>Eukaryota</taxon>
        <taxon>Viridiplantae</taxon>
        <taxon>Streptophyta</taxon>
        <taxon>Embryophyta</taxon>
        <taxon>Tracheophyta</taxon>
        <taxon>Lycopodiopsida</taxon>
        <taxon>Lycopodiales</taxon>
        <taxon>Lycopodiaceae</taxon>
        <taxon>Lycopodioideae</taxon>
        <taxon>Diphasiastrum</taxon>
    </lineage>
</organism>
<dbReference type="Proteomes" id="UP001162992">
    <property type="component" value="Chromosome 17"/>
</dbReference>
<evidence type="ECO:0000313" key="2">
    <source>
        <dbReference type="Proteomes" id="UP001162992"/>
    </source>
</evidence>
<sequence length="54" mass="6090">MLGDITIAEPKAYIAFVGKRVIEQTLRHKILDGFQIAESLFDHGVFNLIVPHNL</sequence>
<proteinExistence type="predicted"/>
<name>A0ACC2B6G2_DIPCM</name>
<accession>A0ACC2B6G2</accession>
<protein>
    <submittedName>
        <fullName evidence="1">Uncharacterized protein</fullName>
    </submittedName>
</protein>
<reference evidence="2" key="1">
    <citation type="journal article" date="2024" name="Proc. Natl. Acad. Sci. U.S.A.">
        <title>Extraordinary preservation of gene collinearity over three hundred million years revealed in homosporous lycophytes.</title>
        <authorList>
            <person name="Li C."/>
            <person name="Wickell D."/>
            <person name="Kuo L.Y."/>
            <person name="Chen X."/>
            <person name="Nie B."/>
            <person name="Liao X."/>
            <person name="Peng D."/>
            <person name="Ji J."/>
            <person name="Jenkins J."/>
            <person name="Williams M."/>
            <person name="Shu S."/>
            <person name="Plott C."/>
            <person name="Barry K."/>
            <person name="Rajasekar S."/>
            <person name="Grimwood J."/>
            <person name="Han X."/>
            <person name="Sun S."/>
            <person name="Hou Z."/>
            <person name="He W."/>
            <person name="Dai G."/>
            <person name="Sun C."/>
            <person name="Schmutz J."/>
            <person name="Leebens-Mack J.H."/>
            <person name="Li F.W."/>
            <person name="Wang L."/>
        </authorList>
    </citation>
    <scope>NUCLEOTIDE SEQUENCE [LARGE SCALE GENOMIC DNA]</scope>
    <source>
        <strain evidence="2">cv. PW_Plant_1</strain>
    </source>
</reference>
<gene>
    <name evidence="1" type="ORF">O6H91_17G047500</name>
</gene>
<evidence type="ECO:0000313" key="1">
    <source>
        <dbReference type="EMBL" id="KAJ7525376.1"/>
    </source>
</evidence>
<keyword evidence="2" id="KW-1185">Reference proteome</keyword>
<comment type="caution">
    <text evidence="1">The sequence shown here is derived from an EMBL/GenBank/DDBJ whole genome shotgun (WGS) entry which is preliminary data.</text>
</comment>